<dbReference type="EMBL" id="JACHON010000020">
    <property type="protein sequence ID" value="MBB6514013.1"/>
    <property type="molecule type" value="Genomic_DNA"/>
</dbReference>
<dbReference type="SUPFAM" id="SSF53800">
    <property type="entry name" value="Chelatase"/>
    <property type="match status" value="1"/>
</dbReference>
<comment type="caution">
    <text evidence="2">The sequence shown here is derived from an EMBL/GenBank/DDBJ whole genome shotgun (WGS) entry which is preliminary data.</text>
</comment>
<dbReference type="Proteomes" id="UP000572212">
    <property type="component" value="Unassembled WGS sequence"/>
</dbReference>
<dbReference type="EC" id="4.99.1.1" evidence="2"/>
<comment type="similarity">
    <text evidence="1">Belongs to the ferrochelatase family.</text>
</comment>
<evidence type="ECO:0000256" key="1">
    <source>
        <dbReference type="RuleBase" id="RU004185"/>
    </source>
</evidence>
<gene>
    <name evidence="2" type="ORF">GGQ92_002834</name>
</gene>
<reference evidence="2 3" key="1">
    <citation type="submission" date="2020-08" db="EMBL/GenBank/DDBJ databases">
        <title>Genomic Encyclopedia of Type Strains, Phase IV (KMG-IV): sequencing the most valuable type-strain genomes for metagenomic binning, comparative biology and taxonomic classification.</title>
        <authorList>
            <person name="Goeker M."/>
        </authorList>
    </citation>
    <scope>NUCLEOTIDE SEQUENCE [LARGE SCALE GENOMIC DNA]</scope>
    <source>
        <strain evidence="2 3">DSM 11805</strain>
    </source>
</reference>
<keyword evidence="3" id="KW-1185">Reference proteome</keyword>
<name>A0A841RQX2_9BACI</name>
<dbReference type="PANTHER" id="PTHR11108">
    <property type="entry name" value="FERROCHELATASE"/>
    <property type="match status" value="1"/>
</dbReference>
<dbReference type="GO" id="GO:0004325">
    <property type="term" value="F:ferrochelatase activity"/>
    <property type="evidence" value="ECO:0007669"/>
    <property type="project" value="InterPro"/>
</dbReference>
<dbReference type="Gene3D" id="3.40.50.1400">
    <property type="match status" value="2"/>
</dbReference>
<evidence type="ECO:0000313" key="3">
    <source>
        <dbReference type="Proteomes" id="UP000572212"/>
    </source>
</evidence>
<sequence length="307" mass="35270">MNILVLFSYGSLQSLDDVPGFYSDILGSHATEEYIENGVKLYESHGMPDPLGIYTNRIGVGLIKLLREETGEDWIMCIANHHVNPTIEEVAAKCGAIRPKRVLTTGLIPFDSLTGNISYRKKFEKLFRKDNRDAQLIHAGAFYKNKLFIKTMTRRAQEALIWIPEVLRDEATIIFTAHSMPGTTKAHEEFIRQYEFLAYQIAKSLDIETYHIAYRSGSPPPERWLRPDVMDVLDQLRQQNVPSVIFIEALSIIENLEAIQEITHHALNKARRLQMKAVQTDYLNDSFDFVEAMANHLFKELKIPKYL</sequence>
<organism evidence="2 3">
    <name type="scientific">Gracilibacillus halotolerans</name>
    <dbReference type="NCBI Taxonomy" id="74386"/>
    <lineage>
        <taxon>Bacteria</taxon>
        <taxon>Bacillati</taxon>
        <taxon>Bacillota</taxon>
        <taxon>Bacilli</taxon>
        <taxon>Bacillales</taxon>
        <taxon>Bacillaceae</taxon>
        <taxon>Gracilibacillus</taxon>
    </lineage>
</organism>
<dbReference type="Pfam" id="PF00762">
    <property type="entry name" value="Ferrochelatase"/>
    <property type="match status" value="1"/>
</dbReference>
<accession>A0A841RQX2</accession>
<dbReference type="GO" id="GO:0006783">
    <property type="term" value="P:heme biosynthetic process"/>
    <property type="evidence" value="ECO:0007669"/>
    <property type="project" value="InterPro"/>
</dbReference>
<evidence type="ECO:0000313" key="2">
    <source>
        <dbReference type="EMBL" id="MBB6514013.1"/>
    </source>
</evidence>
<protein>
    <submittedName>
        <fullName evidence="2">Ferrochelatase</fullName>
        <ecNumber evidence="2">4.99.1.1</ecNumber>
    </submittedName>
</protein>
<proteinExistence type="inferred from homology"/>
<keyword evidence="2" id="KW-0456">Lyase</keyword>
<dbReference type="PANTHER" id="PTHR11108:SF1">
    <property type="entry name" value="FERROCHELATASE, MITOCHONDRIAL"/>
    <property type="match status" value="1"/>
</dbReference>
<dbReference type="RefSeq" id="WP_184250239.1">
    <property type="nucleotide sequence ID" value="NZ_BAAACU010000017.1"/>
</dbReference>
<dbReference type="AlphaFoldDB" id="A0A841RQX2"/>
<dbReference type="InterPro" id="IPR001015">
    <property type="entry name" value="Ferrochelatase"/>
</dbReference>